<protein>
    <submittedName>
        <fullName evidence="1">Uncharacterized protein</fullName>
    </submittedName>
</protein>
<evidence type="ECO:0000313" key="1">
    <source>
        <dbReference type="EMBL" id="SBP76832.1"/>
    </source>
</evidence>
<name>A0A1A8CAC5_NOTKA</name>
<proteinExistence type="predicted"/>
<dbReference type="EMBL" id="HADZ01012891">
    <property type="protein sequence ID" value="SBP76832.1"/>
    <property type="molecule type" value="Transcribed_RNA"/>
</dbReference>
<feature type="non-terminal residue" evidence="1">
    <location>
        <position position="1"/>
    </location>
</feature>
<dbReference type="AlphaFoldDB" id="A0A1A8CAC5"/>
<organism evidence="1">
    <name type="scientific">Nothobranchius kadleci</name>
    <name type="common">African annual killifish</name>
    <dbReference type="NCBI Taxonomy" id="1051664"/>
    <lineage>
        <taxon>Eukaryota</taxon>
        <taxon>Metazoa</taxon>
        <taxon>Chordata</taxon>
        <taxon>Craniata</taxon>
        <taxon>Vertebrata</taxon>
        <taxon>Euteleostomi</taxon>
        <taxon>Actinopterygii</taxon>
        <taxon>Neopterygii</taxon>
        <taxon>Teleostei</taxon>
        <taxon>Neoteleostei</taxon>
        <taxon>Acanthomorphata</taxon>
        <taxon>Ovalentaria</taxon>
        <taxon>Atherinomorphae</taxon>
        <taxon>Cyprinodontiformes</taxon>
        <taxon>Nothobranchiidae</taxon>
        <taxon>Nothobranchius</taxon>
    </lineage>
</organism>
<accession>A0A1A8CAC5</accession>
<feature type="non-terminal residue" evidence="1">
    <location>
        <position position="82"/>
    </location>
</feature>
<reference evidence="1" key="1">
    <citation type="submission" date="2016-05" db="EMBL/GenBank/DDBJ databases">
        <authorList>
            <person name="Lavstsen T."/>
            <person name="Jespersen J.S."/>
        </authorList>
    </citation>
    <scope>NUCLEOTIDE SEQUENCE</scope>
    <source>
        <tissue evidence="1">Brain</tissue>
    </source>
</reference>
<reference evidence="1" key="2">
    <citation type="submission" date="2016-06" db="EMBL/GenBank/DDBJ databases">
        <title>The genome of a short-lived fish provides insights into sex chromosome evolution and the genetic control of aging.</title>
        <authorList>
            <person name="Reichwald K."/>
            <person name="Felder M."/>
            <person name="Petzold A."/>
            <person name="Koch P."/>
            <person name="Groth M."/>
            <person name="Platzer M."/>
        </authorList>
    </citation>
    <scope>NUCLEOTIDE SEQUENCE</scope>
    <source>
        <tissue evidence="1">Brain</tissue>
    </source>
</reference>
<gene>
    <name evidence="1" type="primary">Nfu_g_1_015727</name>
</gene>
<sequence>IKDTKKALLVPSFLSSSSYAMDAATLNMFVYDEGAGDILTCHLKVGQVAGPGTMEPLHLHNINSSWRECSTQRTNGLSSKCS</sequence>